<accession>A0A1Y2HVR0</accession>
<reference evidence="1 2" key="1">
    <citation type="submission" date="2016-07" db="EMBL/GenBank/DDBJ databases">
        <title>Pervasive Adenine N6-methylation of Active Genes in Fungi.</title>
        <authorList>
            <consortium name="DOE Joint Genome Institute"/>
            <person name="Mondo S.J."/>
            <person name="Dannebaum R.O."/>
            <person name="Kuo R.C."/>
            <person name="Labutti K."/>
            <person name="Haridas S."/>
            <person name="Kuo A."/>
            <person name="Salamov A."/>
            <person name="Ahrendt S.R."/>
            <person name="Lipzen A."/>
            <person name="Sullivan W."/>
            <person name="Andreopoulos W.B."/>
            <person name="Clum A."/>
            <person name="Lindquist E."/>
            <person name="Daum C."/>
            <person name="Ramamoorthy G.K."/>
            <person name="Gryganskyi A."/>
            <person name="Culley D."/>
            <person name="Magnuson J.K."/>
            <person name="James T.Y."/>
            <person name="O'Malley M.A."/>
            <person name="Stajich J.E."/>
            <person name="Spatafora J.W."/>
            <person name="Visel A."/>
            <person name="Grigoriev I.V."/>
        </authorList>
    </citation>
    <scope>NUCLEOTIDE SEQUENCE [LARGE SCALE GENOMIC DNA]</scope>
    <source>
        <strain evidence="1 2">PL171</strain>
    </source>
</reference>
<comment type="caution">
    <text evidence="1">The sequence shown here is derived from an EMBL/GenBank/DDBJ whole genome shotgun (WGS) entry which is preliminary data.</text>
</comment>
<dbReference type="Proteomes" id="UP000193411">
    <property type="component" value="Unassembled WGS sequence"/>
</dbReference>
<evidence type="ECO:0000313" key="2">
    <source>
        <dbReference type="Proteomes" id="UP000193411"/>
    </source>
</evidence>
<name>A0A1Y2HVR0_9FUNG</name>
<proteinExistence type="predicted"/>
<dbReference type="Gene3D" id="2.60.270.50">
    <property type="match status" value="1"/>
</dbReference>
<keyword evidence="2" id="KW-1185">Reference proteome</keyword>
<dbReference type="EMBL" id="MCFL01000011">
    <property type="protein sequence ID" value="ORZ37841.1"/>
    <property type="molecule type" value="Genomic_DNA"/>
</dbReference>
<organism evidence="1 2">
    <name type="scientific">Catenaria anguillulae PL171</name>
    <dbReference type="NCBI Taxonomy" id="765915"/>
    <lineage>
        <taxon>Eukaryota</taxon>
        <taxon>Fungi</taxon>
        <taxon>Fungi incertae sedis</taxon>
        <taxon>Blastocladiomycota</taxon>
        <taxon>Blastocladiomycetes</taxon>
        <taxon>Blastocladiales</taxon>
        <taxon>Catenariaceae</taxon>
        <taxon>Catenaria</taxon>
    </lineage>
</organism>
<dbReference type="OrthoDB" id="5541111at2759"/>
<dbReference type="AlphaFoldDB" id="A0A1Y2HVR0"/>
<evidence type="ECO:0000313" key="1">
    <source>
        <dbReference type="EMBL" id="ORZ37841.1"/>
    </source>
</evidence>
<sequence length="348" mass="38035">MFSSALLFPAAPTSGAGGICPELDTKSRHLNHKVMNLTRHPITLVLANLESGRWSSQLPKPTIHAFSSASHCTCNRNNEVTGTTGSYVYRLALPTQSRPQSQHPHPEAVFYIACFFSNPLMGAFKAAIKVYGHEPSLTLLLADYSLISTSRTDVTFGTDNVNLFTAVSVPGSQVVFEIREQNHVGAGAPLLPPPCRWAGISFPGDEPWPAHFVFRGVLAAAQQPHIRRAVPSVGPRRLSAQYHLSVATINFEQLPRGVDIADAVSQMLATVNVVVLVNALEAWRPRPWRRCRHEGSRRSIMRTCSSFASSQSSSTKSLHFAQRKPSSPTTQRLFCSSVSSSRTAARSH</sequence>
<protein>
    <submittedName>
        <fullName evidence="1">Uncharacterized protein</fullName>
    </submittedName>
</protein>
<gene>
    <name evidence="1" type="ORF">BCR44DRAFT_1026504</name>
</gene>